<keyword evidence="1" id="KW-0479">Metal-binding</keyword>
<keyword evidence="1" id="KW-0862">Zinc</keyword>
<dbReference type="PROSITE" id="PS50089">
    <property type="entry name" value="ZF_RING_2"/>
    <property type="match status" value="1"/>
</dbReference>
<dbReference type="PANTHER" id="PTHR14879:SF5">
    <property type="entry name" value="RING-TYPE DOMAIN-CONTAINING PROTEIN"/>
    <property type="match status" value="1"/>
</dbReference>
<feature type="region of interest" description="Disordered" evidence="3">
    <location>
        <begin position="166"/>
        <end position="187"/>
    </location>
</feature>
<accession>A0A6V3ENK7</accession>
<feature type="compositionally biased region" description="Basic and acidic residues" evidence="3">
    <location>
        <begin position="167"/>
        <end position="179"/>
    </location>
</feature>
<evidence type="ECO:0000256" key="1">
    <source>
        <dbReference type="PROSITE-ProRule" id="PRU00175"/>
    </source>
</evidence>
<dbReference type="InterPro" id="IPR001841">
    <property type="entry name" value="Znf_RING"/>
</dbReference>
<name>A0A6V3ENK7_HETAK</name>
<dbReference type="GO" id="GO:0008270">
    <property type="term" value="F:zinc ion binding"/>
    <property type="evidence" value="ECO:0007669"/>
    <property type="project" value="UniProtKB-KW"/>
</dbReference>
<reference evidence="5" key="1">
    <citation type="submission" date="2021-01" db="EMBL/GenBank/DDBJ databases">
        <authorList>
            <person name="Corre E."/>
            <person name="Pelletier E."/>
            <person name="Niang G."/>
            <person name="Scheremetjew M."/>
            <person name="Finn R."/>
            <person name="Kale V."/>
            <person name="Holt S."/>
            <person name="Cochrane G."/>
            <person name="Meng A."/>
            <person name="Brown T."/>
            <person name="Cohen L."/>
        </authorList>
    </citation>
    <scope>NUCLEOTIDE SEQUENCE</scope>
    <source>
        <strain evidence="5">CCMP3107</strain>
    </source>
</reference>
<dbReference type="SUPFAM" id="SSF57850">
    <property type="entry name" value="RING/U-box"/>
    <property type="match status" value="1"/>
</dbReference>
<feature type="coiled-coil region" evidence="2">
    <location>
        <begin position="187"/>
        <end position="249"/>
    </location>
</feature>
<evidence type="ECO:0000259" key="4">
    <source>
        <dbReference type="PROSITE" id="PS50089"/>
    </source>
</evidence>
<proteinExistence type="predicted"/>
<feature type="region of interest" description="Disordered" evidence="3">
    <location>
        <begin position="77"/>
        <end position="113"/>
    </location>
</feature>
<dbReference type="AlphaFoldDB" id="A0A6V3ENK7"/>
<evidence type="ECO:0000313" key="5">
    <source>
        <dbReference type="EMBL" id="CAE0635325.1"/>
    </source>
</evidence>
<evidence type="ECO:0000256" key="2">
    <source>
        <dbReference type="SAM" id="Coils"/>
    </source>
</evidence>
<dbReference type="PANTHER" id="PTHR14879">
    <property type="entry name" value="CASPASE REGULATOR, RING FINGER DOMAIN-CONTAINING"/>
    <property type="match status" value="1"/>
</dbReference>
<sequence>MEATNLRQAPPLWTPPTEAARLHVSLTSEFARLIGLEAEGDDHEGEVVEDNSSDVASIVSNASSSGRSVVRGTFVFLRDPPPERRSETLSHEQSHERPKGQVESETEQNLGQTNGARAAFLSRASDKSMLEELDDELFSEFDSSMDLFLPDGDDCFQSKLLTSISEEEQKGACPERGKNEGSCSGTTEGLRERLAALEQVNKKLRRKEAHSRRKVGLLQLSNRQLKGRAETAAGEAAAARQRLVDAQEAHSSKIQEKDSTIQHLQGLVNKFKGECDLTELVKLSVEELQGLQSTHMEAASIVQQALTKKLLEEKRRMQDSRLCVICLDSEITTVCVPCGHQVMCEMCAAKVEVCPLDRQKIQQRIRAYGK</sequence>
<dbReference type="InterPro" id="IPR051728">
    <property type="entry name" value="RING-FYVE_E3_ubiquitin-ligase"/>
</dbReference>
<keyword evidence="1" id="KW-0863">Zinc-finger</keyword>
<dbReference type="Pfam" id="PF13920">
    <property type="entry name" value="zf-C3HC4_3"/>
    <property type="match status" value="1"/>
</dbReference>
<feature type="domain" description="RING-type" evidence="4">
    <location>
        <begin position="323"/>
        <end position="358"/>
    </location>
</feature>
<keyword evidence="2" id="KW-0175">Coiled coil</keyword>
<dbReference type="InterPro" id="IPR013083">
    <property type="entry name" value="Znf_RING/FYVE/PHD"/>
</dbReference>
<dbReference type="SMART" id="SM00184">
    <property type="entry name" value="RING"/>
    <property type="match status" value="1"/>
</dbReference>
<dbReference type="Gene3D" id="3.30.40.10">
    <property type="entry name" value="Zinc/RING finger domain, C3HC4 (zinc finger)"/>
    <property type="match status" value="1"/>
</dbReference>
<protein>
    <recommendedName>
        <fullName evidence="4">RING-type domain-containing protein</fullName>
    </recommendedName>
</protein>
<feature type="compositionally biased region" description="Basic and acidic residues" evidence="3">
    <location>
        <begin position="80"/>
        <end position="102"/>
    </location>
</feature>
<evidence type="ECO:0000256" key="3">
    <source>
        <dbReference type="SAM" id="MobiDB-lite"/>
    </source>
</evidence>
<dbReference type="EMBL" id="HBIU01030474">
    <property type="protein sequence ID" value="CAE0635325.1"/>
    <property type="molecule type" value="Transcribed_RNA"/>
</dbReference>
<organism evidence="5">
    <name type="scientific">Heterosigma akashiwo</name>
    <name type="common">Chromophytic alga</name>
    <name type="synonym">Heterosigma carterae</name>
    <dbReference type="NCBI Taxonomy" id="2829"/>
    <lineage>
        <taxon>Eukaryota</taxon>
        <taxon>Sar</taxon>
        <taxon>Stramenopiles</taxon>
        <taxon>Ochrophyta</taxon>
        <taxon>Raphidophyceae</taxon>
        <taxon>Chattonellales</taxon>
        <taxon>Chattonellaceae</taxon>
        <taxon>Heterosigma</taxon>
    </lineage>
</organism>
<gene>
    <name evidence="5" type="ORF">HAKA00212_LOCUS14066</name>
</gene>